<dbReference type="EMBL" id="UYWY01019384">
    <property type="protein sequence ID" value="VDM36929.1"/>
    <property type="molecule type" value="Genomic_DNA"/>
</dbReference>
<organism evidence="2 3">
    <name type="scientific">Toxocara canis</name>
    <name type="common">Canine roundworm</name>
    <dbReference type="NCBI Taxonomy" id="6265"/>
    <lineage>
        <taxon>Eukaryota</taxon>
        <taxon>Metazoa</taxon>
        <taxon>Ecdysozoa</taxon>
        <taxon>Nematoda</taxon>
        <taxon>Chromadorea</taxon>
        <taxon>Rhabditida</taxon>
        <taxon>Spirurina</taxon>
        <taxon>Ascaridomorpha</taxon>
        <taxon>Ascaridoidea</taxon>
        <taxon>Toxocaridae</taxon>
        <taxon>Toxocara</taxon>
    </lineage>
</organism>
<keyword evidence="2" id="KW-1185">Reference proteome</keyword>
<dbReference type="Proteomes" id="UP000050794">
    <property type="component" value="Unassembled WGS sequence"/>
</dbReference>
<proteinExistence type="predicted"/>
<evidence type="ECO:0000313" key="1">
    <source>
        <dbReference type="EMBL" id="VDM36929.1"/>
    </source>
</evidence>
<protein>
    <submittedName>
        <fullName evidence="3">S1 motif domain-containing protein</fullName>
    </submittedName>
</protein>
<reference evidence="1 2" key="2">
    <citation type="submission" date="2018-11" db="EMBL/GenBank/DDBJ databases">
        <authorList>
            <consortium name="Pathogen Informatics"/>
        </authorList>
    </citation>
    <scope>NUCLEOTIDE SEQUENCE [LARGE SCALE GENOMIC DNA]</scope>
</reference>
<dbReference type="AlphaFoldDB" id="A0A183UB46"/>
<accession>A0A183UB46</accession>
<name>A0A183UB46_TOXCA</name>
<evidence type="ECO:0000313" key="3">
    <source>
        <dbReference type="WBParaSite" id="TCNE_0000571601-mRNA-1"/>
    </source>
</evidence>
<reference evidence="3" key="1">
    <citation type="submission" date="2016-06" db="UniProtKB">
        <authorList>
            <consortium name="WormBaseParasite"/>
        </authorList>
    </citation>
    <scope>IDENTIFICATION</scope>
</reference>
<evidence type="ECO:0000313" key="2">
    <source>
        <dbReference type="Proteomes" id="UP000050794"/>
    </source>
</evidence>
<sequence>MSRRILDYSTTDLDFPVNAIDRRNGCSIGCNDDDVIHSSALLQISPLLVGKVLAVALLVTGEFTIVVRLVDEVAFFRPVPSSIAKAGQRVEGLMYGSSQWQPHSLLAGAVAVDFPAVSRLVQYSRTAVSGD</sequence>
<gene>
    <name evidence="1" type="ORF">TCNE_LOCUS5716</name>
</gene>
<dbReference type="WBParaSite" id="TCNE_0000571601-mRNA-1">
    <property type="protein sequence ID" value="TCNE_0000571601-mRNA-1"/>
    <property type="gene ID" value="TCNE_0000571601"/>
</dbReference>